<dbReference type="PANTHER" id="PTHR37625">
    <property type="entry name" value="OUTER MEMBRANE LIPOPROTEIN-RELATED"/>
    <property type="match status" value="1"/>
</dbReference>
<evidence type="ECO:0000313" key="6">
    <source>
        <dbReference type="Proteomes" id="UP000045039"/>
    </source>
</evidence>
<dbReference type="KEGG" id="paeb:NCGM1900_0077"/>
<dbReference type="PANTHER" id="PTHR37625:SF4">
    <property type="entry name" value="OUTER MEMBRANE LIPOPROTEIN"/>
    <property type="match status" value="1"/>
</dbReference>
<dbReference type="Pfam" id="PF12790">
    <property type="entry name" value="T6SS-SciN"/>
    <property type="match status" value="1"/>
</dbReference>
<dbReference type="Gene3D" id="2.60.40.4150">
    <property type="entry name" value="Type VI secretion system, lipoprotein SciN"/>
    <property type="match status" value="1"/>
</dbReference>
<organism evidence="4 7">
    <name type="scientific">Pseudomonas aeruginosa</name>
    <dbReference type="NCBI Taxonomy" id="287"/>
    <lineage>
        <taxon>Bacteria</taxon>
        <taxon>Pseudomonadati</taxon>
        <taxon>Pseudomonadota</taxon>
        <taxon>Gammaproteobacteria</taxon>
        <taxon>Pseudomonadales</taxon>
        <taxon>Pseudomonadaceae</taxon>
        <taxon>Pseudomonas</taxon>
    </lineage>
</organism>
<dbReference type="InterPro" id="IPR038706">
    <property type="entry name" value="Type_VI_SciN-like_sf"/>
</dbReference>
<proteinExistence type="predicted"/>
<dbReference type="EMBL" id="WOAD01000005">
    <property type="protein sequence ID" value="MUI35050.1"/>
    <property type="molecule type" value="Genomic_DNA"/>
</dbReference>
<accession>A0A1S1CAD4</accession>
<evidence type="ECO:0000313" key="3">
    <source>
        <dbReference type="EMBL" id="MUI35050.1"/>
    </source>
</evidence>
<feature type="signal peptide" evidence="1">
    <location>
        <begin position="1"/>
        <end position="19"/>
    </location>
</feature>
<feature type="chain" id="PRO_5015027712" evidence="1">
    <location>
        <begin position="20"/>
        <end position="154"/>
    </location>
</feature>
<dbReference type="Proteomes" id="UP000433532">
    <property type="component" value="Unassembled WGS sequence"/>
</dbReference>
<keyword evidence="4" id="KW-0449">Lipoprotein</keyword>
<reference evidence="6" key="2">
    <citation type="submission" date="2015-06" db="EMBL/GenBank/DDBJ databases">
        <authorList>
            <person name="Radhakrishnan Rajesh"/>
            <person name="Underwood Anthony"/>
            <person name="Al-Shahib Ali"/>
        </authorList>
    </citation>
    <scope>NUCLEOTIDE SEQUENCE [LARGE SCALE GENOMIC DNA]</scope>
    <source>
        <strain evidence="6">P19_London_7_VIM_2_05_10</strain>
    </source>
</reference>
<dbReference type="InterPro" id="IPR017734">
    <property type="entry name" value="T6SS_SciN"/>
</dbReference>
<accession>A0A069QCR5</accession>
<dbReference type="NCBIfam" id="TIGR03352">
    <property type="entry name" value="VI_chp_3"/>
    <property type="match status" value="1"/>
</dbReference>
<evidence type="ECO:0000313" key="5">
    <source>
        <dbReference type="EMBL" id="WOS78227.1"/>
    </source>
</evidence>
<dbReference type="OMA" id="AHPQIND"/>
<reference evidence="2" key="1">
    <citation type="submission" date="2015-06" db="EMBL/GenBank/DDBJ databases">
        <authorList>
            <person name="Radhakrishnan R."/>
            <person name="Underwood A."/>
            <person name="Al-Shahib A."/>
        </authorList>
    </citation>
    <scope>NUCLEOTIDE SEQUENCE</scope>
    <source>
        <strain evidence="2">P19_London_7_VIM_2_05_10</strain>
    </source>
</reference>
<evidence type="ECO:0000313" key="2">
    <source>
        <dbReference type="EMBL" id="CRO22910.1"/>
    </source>
</evidence>
<dbReference type="PROSITE" id="PS51257">
    <property type="entry name" value="PROKAR_LIPOPROTEIN"/>
    <property type="match status" value="1"/>
</dbReference>
<dbReference type="Proteomes" id="UP001297540">
    <property type="component" value="Chromosome"/>
</dbReference>
<protein>
    <submittedName>
        <fullName evidence="4">Type VI secretion lipoprotein</fullName>
    </submittedName>
    <submittedName>
        <fullName evidence="3">Type VI secretion system lipoprotein TssJ</fullName>
    </submittedName>
</protein>
<dbReference type="AlphaFoldDB" id="A0A069QCR5"/>
<evidence type="ECO:0000313" key="8">
    <source>
        <dbReference type="Proteomes" id="UP000433532"/>
    </source>
</evidence>
<dbReference type="SMR" id="A0A069QCR5"/>
<name>A0A069QCR5_PSEAI</name>
<dbReference type="EMBL" id="CVVU01000045">
    <property type="protein sequence ID" value="CRO22910.1"/>
    <property type="molecule type" value="Genomic_DNA"/>
</dbReference>
<dbReference type="EMBL" id="CP136986">
    <property type="protein sequence ID" value="WOS78227.1"/>
    <property type="molecule type" value="Genomic_DNA"/>
</dbReference>
<keyword evidence="1" id="KW-0732">Signal</keyword>
<reference evidence="3 8" key="4">
    <citation type="submission" date="2019-11" db="EMBL/GenBank/DDBJ databases">
        <title>Genomes of ocular Pseudomonas aeruginosa isolates.</title>
        <authorList>
            <person name="Khan M."/>
            <person name="Rice S.A."/>
            <person name="Willcox M.D.P."/>
            <person name="Stapleton F."/>
        </authorList>
    </citation>
    <scope>NUCLEOTIDE SEQUENCE [LARGE SCALE GENOMIC DNA]</scope>
    <source>
        <strain evidence="3 8">PA221</strain>
    </source>
</reference>
<sequence>MQKLIVALFGLLLAACSSSPPETPPTRVVIWLHAAPNLNPSAAGQAAPLRLRLYELKKDTAFGRADYFALTDNAQSTLGGDLVEQDEFLLRPGEERRIERTLDEQTRQLGFVAAYRDLDRATWRQVLDVPGQRTSHLDITLGAQAIGIVARPAP</sequence>
<dbReference type="Proteomes" id="UP000045039">
    <property type="component" value="Unassembled WGS sequence"/>
</dbReference>
<reference evidence="5" key="6">
    <citation type="submission" date="2023-10" db="EMBL/GenBank/DDBJ databases">
        <title>Pathogen: clinical or host-associated sample.</title>
        <authorList>
            <person name="Hergert J."/>
            <person name="Casey R."/>
            <person name="Wagner J."/>
            <person name="Young E.L."/>
            <person name="Oakeson K.F."/>
        </authorList>
    </citation>
    <scope>NUCLEOTIDE SEQUENCE</scope>
    <source>
        <strain evidence="5">2021CK-01020</strain>
    </source>
</reference>
<dbReference type="Proteomes" id="UP000194857">
    <property type="component" value="Unassembled WGS sequence"/>
</dbReference>
<dbReference type="EMBL" id="NFFZ01000007">
    <property type="protein sequence ID" value="OTI61297.1"/>
    <property type="molecule type" value="Genomic_DNA"/>
</dbReference>
<reference evidence="5" key="5">
    <citation type="submission" date="2023-06" db="EMBL/GenBank/DDBJ databases">
        <authorList>
            <consortium name="Clinical and Environmental Microbiology Branch: Whole genome sequencing antimicrobial resistance pathogens in the healthcare setting"/>
        </authorList>
    </citation>
    <scope>NUCLEOTIDE SEQUENCE</scope>
    <source>
        <strain evidence="5">2021CK-01020</strain>
    </source>
</reference>
<evidence type="ECO:0000256" key="1">
    <source>
        <dbReference type="SAM" id="SignalP"/>
    </source>
</evidence>
<dbReference type="RefSeq" id="WP_003083660.1">
    <property type="nucleotide sequence ID" value="NZ_AP014622.1"/>
</dbReference>
<evidence type="ECO:0000313" key="7">
    <source>
        <dbReference type="Proteomes" id="UP000194857"/>
    </source>
</evidence>
<evidence type="ECO:0000313" key="4">
    <source>
        <dbReference type="EMBL" id="OTI61297.1"/>
    </source>
</evidence>
<gene>
    <name evidence="3" type="primary">tssJ</name>
    <name evidence="4" type="ORF">CAZ10_15590</name>
    <name evidence="3" type="ORF">GNQ48_08530</name>
    <name evidence="5" type="ORF">L4V69_03595</name>
    <name evidence="2" type="ORF">PAERUG_P19_London_7_VIM_2_05_10_01119</name>
</gene>
<reference evidence="4 7" key="3">
    <citation type="submission" date="2017-05" db="EMBL/GenBank/DDBJ databases">
        <authorList>
            <person name="Song R."/>
            <person name="Chenine A.L."/>
            <person name="Ruprecht R.M."/>
        </authorList>
    </citation>
    <scope>NUCLEOTIDE SEQUENCE [LARGE SCALE GENOMIC DNA]</scope>
    <source>
        <strain evidence="4 7">S567_C10_BS</strain>
    </source>
</reference>